<dbReference type="InterPro" id="IPR050083">
    <property type="entry name" value="HtpX_protease"/>
</dbReference>
<keyword evidence="8" id="KW-0862">Zinc</keyword>
<dbReference type="Proteomes" id="UP001143391">
    <property type="component" value="Unassembled WGS sequence"/>
</dbReference>
<evidence type="ECO:0000256" key="12">
    <source>
        <dbReference type="SAM" id="Phobius"/>
    </source>
</evidence>
<feature type="transmembrane region" description="Helical" evidence="12">
    <location>
        <begin position="52"/>
        <end position="70"/>
    </location>
</feature>
<evidence type="ECO:0000256" key="5">
    <source>
        <dbReference type="ARBA" id="ARBA00022692"/>
    </source>
</evidence>
<evidence type="ECO:0000313" key="15">
    <source>
        <dbReference type="Proteomes" id="UP001143391"/>
    </source>
</evidence>
<feature type="transmembrane region" description="Helical" evidence="12">
    <location>
        <begin position="27"/>
        <end position="46"/>
    </location>
</feature>
<gene>
    <name evidence="14" type="ORF">NLU14_00140</name>
</gene>
<keyword evidence="9 12" id="KW-1133">Transmembrane helix</keyword>
<sequence length="619" mass="70437">MSSISEEEFIQLVRKAEQETITNPRRYLIKLALFAMLGYIVIFGVLLALLGFAGGLVAAAFFSTALIFFLLKKKLIFVILLAIWVLLRALWVRFEEPEGYTLTRKEFPRLFEEIDQLGKQLKALKIHRVILDNQLNAAVIQHPRLGVFGWHQNYLVVGYPLMLTLSPEEMRSVLAHEFGHLSGNHGRFHGWIYRVRLSWLQVMSAFEDGQSWGASLMRKFFNWYSPKFEAYSFALARSNEYEADAIAAELTSSRTAASALVNVYATAPYIDDHYWKSYFQHADKVAEPPFAPFAGLASFLDRNPLTREEMKGRIDAEMQVETHYANTHPSLRDRLQNLGQQPPEVATPEVSAADAWLGDSGRQVMLDFDQQWLAMNSDAWRERFEYVANAREQLQKLEGRAPAELSDDELWNYACWSREFVSDDQALPLFQTFQGRDPEALGCAFYIGCILLQRGDEAGLEHLALARTSPNLIGDCAHLGYQFLQDKGKEAEADAWWQASLDQQDIFIAAQQERQSVGPKDTLVQPEIPAELLEQLVANLRHQPKVGRVWLAQKPVRHLPEHPVYILAFKARGWVFSIDKLQAQVAEQLDVEGNFFVVCKSGDGKSLAKKVIKKGRRIV</sequence>
<comment type="caution">
    <text evidence="14">The sequence shown here is derived from an EMBL/GenBank/DDBJ whole genome shotgun (WGS) entry which is preliminary data.</text>
</comment>
<keyword evidence="6" id="KW-0479">Metal-binding</keyword>
<evidence type="ECO:0000256" key="11">
    <source>
        <dbReference type="ARBA" id="ARBA00023136"/>
    </source>
</evidence>
<dbReference type="Pfam" id="PF01435">
    <property type="entry name" value="Peptidase_M48"/>
    <property type="match status" value="1"/>
</dbReference>
<evidence type="ECO:0000313" key="14">
    <source>
        <dbReference type="EMBL" id="MDF0748629.1"/>
    </source>
</evidence>
<proteinExistence type="predicted"/>
<evidence type="ECO:0000256" key="1">
    <source>
        <dbReference type="ARBA" id="ARBA00001947"/>
    </source>
</evidence>
<evidence type="ECO:0000256" key="3">
    <source>
        <dbReference type="ARBA" id="ARBA00022475"/>
    </source>
</evidence>
<evidence type="ECO:0000256" key="9">
    <source>
        <dbReference type="ARBA" id="ARBA00022989"/>
    </source>
</evidence>
<feature type="transmembrane region" description="Helical" evidence="12">
    <location>
        <begin position="75"/>
        <end position="94"/>
    </location>
</feature>
<keyword evidence="5 12" id="KW-0812">Transmembrane</keyword>
<evidence type="ECO:0000256" key="4">
    <source>
        <dbReference type="ARBA" id="ARBA00022670"/>
    </source>
</evidence>
<evidence type="ECO:0000256" key="2">
    <source>
        <dbReference type="ARBA" id="ARBA00004651"/>
    </source>
</evidence>
<organism evidence="14 15">
    <name type="scientific">Marinobacter iranensis</name>
    <dbReference type="NCBI Taxonomy" id="2962607"/>
    <lineage>
        <taxon>Bacteria</taxon>
        <taxon>Pseudomonadati</taxon>
        <taxon>Pseudomonadota</taxon>
        <taxon>Gammaproteobacteria</taxon>
        <taxon>Pseudomonadales</taxon>
        <taxon>Marinobacteraceae</taxon>
        <taxon>Marinobacter</taxon>
    </lineage>
</organism>
<keyword evidence="10" id="KW-0482">Metalloprotease</keyword>
<evidence type="ECO:0000256" key="7">
    <source>
        <dbReference type="ARBA" id="ARBA00022801"/>
    </source>
</evidence>
<comment type="cofactor">
    <cofactor evidence="1">
        <name>Zn(2+)</name>
        <dbReference type="ChEBI" id="CHEBI:29105"/>
    </cofactor>
</comment>
<keyword evidence="3" id="KW-1003">Cell membrane</keyword>
<feature type="domain" description="Peptidase M48" evidence="13">
    <location>
        <begin position="145"/>
        <end position="338"/>
    </location>
</feature>
<name>A0ABT5Y4N0_9GAMM</name>
<keyword evidence="11 12" id="KW-0472">Membrane</keyword>
<dbReference type="PANTHER" id="PTHR43221:SF1">
    <property type="entry name" value="PROTEASE HTPX"/>
    <property type="match status" value="1"/>
</dbReference>
<dbReference type="EMBL" id="JANCMW010000001">
    <property type="protein sequence ID" value="MDF0748629.1"/>
    <property type="molecule type" value="Genomic_DNA"/>
</dbReference>
<evidence type="ECO:0000256" key="6">
    <source>
        <dbReference type="ARBA" id="ARBA00022723"/>
    </source>
</evidence>
<keyword evidence="7" id="KW-0378">Hydrolase</keyword>
<protein>
    <submittedName>
        <fullName evidence="14">M48 family metallopeptidase</fullName>
    </submittedName>
</protein>
<reference evidence="14" key="1">
    <citation type="submission" date="2022-07" db="EMBL/GenBank/DDBJ databases">
        <title>Marinobacter iranensis a new bacterium isolate from a hipersaline lake in Iran.</title>
        <authorList>
            <person name="Mohammad A.M.A."/>
            <person name="Cristina S.-P."/>
            <person name="Antonio V."/>
        </authorList>
    </citation>
    <scope>NUCLEOTIDE SEQUENCE</scope>
    <source>
        <strain evidence="14">71-i</strain>
    </source>
</reference>
<dbReference type="CDD" id="cd07328">
    <property type="entry name" value="M48_Ste24p_like"/>
    <property type="match status" value="1"/>
</dbReference>
<evidence type="ECO:0000256" key="8">
    <source>
        <dbReference type="ARBA" id="ARBA00022833"/>
    </source>
</evidence>
<keyword evidence="15" id="KW-1185">Reference proteome</keyword>
<dbReference type="PANTHER" id="PTHR43221">
    <property type="entry name" value="PROTEASE HTPX"/>
    <property type="match status" value="1"/>
</dbReference>
<evidence type="ECO:0000259" key="13">
    <source>
        <dbReference type="Pfam" id="PF01435"/>
    </source>
</evidence>
<evidence type="ECO:0000256" key="10">
    <source>
        <dbReference type="ARBA" id="ARBA00023049"/>
    </source>
</evidence>
<dbReference type="Gene3D" id="3.30.2010.10">
    <property type="entry name" value="Metalloproteases ('zincins'), catalytic domain"/>
    <property type="match status" value="1"/>
</dbReference>
<dbReference type="InterPro" id="IPR001915">
    <property type="entry name" value="Peptidase_M48"/>
</dbReference>
<accession>A0ABT5Y4N0</accession>
<comment type="subcellular location">
    <subcellularLocation>
        <location evidence="2">Cell membrane</location>
        <topology evidence="2">Multi-pass membrane protein</topology>
    </subcellularLocation>
</comment>
<dbReference type="RefSeq" id="WP_275704124.1">
    <property type="nucleotide sequence ID" value="NZ_JANCMW010000001.1"/>
</dbReference>
<keyword evidence="4" id="KW-0645">Protease</keyword>